<evidence type="ECO:0000256" key="5">
    <source>
        <dbReference type="PIRSR" id="PIRSR623088-3"/>
    </source>
</evidence>
<dbReference type="SMART" id="SM00471">
    <property type="entry name" value="HDc"/>
    <property type="match status" value="1"/>
</dbReference>
<dbReference type="InterPro" id="IPR036971">
    <property type="entry name" value="PDEase_catalytic_dom_sf"/>
</dbReference>
<organism evidence="8">
    <name type="scientific">Tetraselmis sp. GSL018</name>
    <dbReference type="NCBI Taxonomy" id="582737"/>
    <lineage>
        <taxon>Eukaryota</taxon>
        <taxon>Viridiplantae</taxon>
        <taxon>Chlorophyta</taxon>
        <taxon>core chlorophytes</taxon>
        <taxon>Chlorodendrophyceae</taxon>
        <taxon>Chlorodendrales</taxon>
        <taxon>Chlorodendraceae</taxon>
        <taxon>Tetraselmis</taxon>
    </lineage>
</organism>
<dbReference type="Pfam" id="PF00233">
    <property type="entry name" value="PDEase_I"/>
    <property type="match status" value="1"/>
</dbReference>
<dbReference type="GO" id="GO:0007165">
    <property type="term" value="P:signal transduction"/>
    <property type="evidence" value="ECO:0007669"/>
    <property type="project" value="InterPro"/>
</dbReference>
<dbReference type="PROSITE" id="PS00126">
    <property type="entry name" value="PDEASE_I_1"/>
    <property type="match status" value="1"/>
</dbReference>
<feature type="domain" description="PDEase" evidence="7">
    <location>
        <begin position="63"/>
        <end position="385"/>
    </location>
</feature>
<dbReference type="PANTHER" id="PTHR11347">
    <property type="entry name" value="CYCLIC NUCLEOTIDE PHOSPHODIESTERASE"/>
    <property type="match status" value="1"/>
</dbReference>
<feature type="binding site" evidence="4">
    <location>
        <position position="286"/>
    </location>
    <ligand>
        <name>AMP</name>
        <dbReference type="ChEBI" id="CHEBI:456215"/>
    </ligand>
</feature>
<evidence type="ECO:0000256" key="3">
    <source>
        <dbReference type="PIRSR" id="PIRSR623088-1"/>
    </source>
</evidence>
<proteinExistence type="inferred from homology"/>
<reference evidence="8" key="1">
    <citation type="submission" date="2014-05" db="EMBL/GenBank/DDBJ databases">
        <title>The transcriptome of the halophilic microalga Tetraselmis sp. GSL018 isolated from the Great Salt Lake, Utah.</title>
        <authorList>
            <person name="Jinkerson R.E."/>
            <person name="D'Adamo S."/>
            <person name="Posewitz M.C."/>
        </authorList>
    </citation>
    <scope>NUCLEOTIDE SEQUENCE</scope>
    <source>
        <strain evidence="8">GSL018</strain>
    </source>
</reference>
<dbReference type="CDD" id="cd00077">
    <property type="entry name" value="HDc"/>
    <property type="match status" value="1"/>
</dbReference>
<feature type="binding site" evidence="5">
    <location>
        <position position="183"/>
    </location>
    <ligand>
        <name>Zn(2+)</name>
        <dbReference type="ChEBI" id="CHEBI:29105"/>
        <label>2</label>
    </ligand>
</feature>
<keyword evidence="1 5" id="KW-0479">Metal-binding</keyword>
<evidence type="ECO:0000259" key="7">
    <source>
        <dbReference type="PROSITE" id="PS51845"/>
    </source>
</evidence>
<dbReference type="InterPro" id="IPR023174">
    <property type="entry name" value="PDEase_CS"/>
</dbReference>
<dbReference type="EMBL" id="GBEZ01005451">
    <property type="protein sequence ID" value="JAC79859.1"/>
    <property type="molecule type" value="Transcribed_RNA"/>
</dbReference>
<feature type="binding site" evidence="4">
    <location>
        <position position="339"/>
    </location>
    <ligand>
        <name>AMP</name>
        <dbReference type="ChEBI" id="CHEBI:456215"/>
    </ligand>
</feature>
<dbReference type="AlphaFoldDB" id="A0A061S9Y3"/>
<dbReference type="Gene3D" id="1.10.1300.10">
    <property type="entry name" value="3'5'-cyclic nucleotide phosphodiesterase, catalytic domain"/>
    <property type="match status" value="1"/>
</dbReference>
<accession>A0A061S9Y3</accession>
<feature type="binding site" evidence="5">
    <location>
        <position position="144"/>
    </location>
    <ligand>
        <name>Zn(2+)</name>
        <dbReference type="ChEBI" id="CHEBI:29105"/>
        <label>1</label>
    </ligand>
</feature>
<keyword evidence="2 6" id="KW-0378">Hydrolase</keyword>
<evidence type="ECO:0000313" key="8">
    <source>
        <dbReference type="EMBL" id="JAC79859.1"/>
    </source>
</evidence>
<sequence length="465" mass="52259">MGGSFSVLPENAVSREIRYCCNMESCLSGVHEPTTSKVRTETTMNTAPRSGHSSIKRLSSRRFSEVDLGALHDTLPEHCQVWCSPKDFNGHLLSRSVKRPLATLATAALRKVIAELGLSSTKFQNFAQSVENAMPDNNYHNSVHVLDVLQLMFWQTCDEGPLERICRDPVVKLSALLAALVHDLEHPGVNNTFLRSSDHPIVSKFGMESPSEHMHVSAFKNMLADPDINFLEGFQSSDHARVMDLVERTVLATDMSKHLTLVNAIMPIDDEHALRLRLALGMKIADLSHCVRNFRAHYVFVDMLKEEFYAQGDKERALNLSVSDGMDRMESYATVAGAQVNFLSLFIAPLFERWVEHNPTCFAAKELLILLQWNIQTWGLLAVKPAGPDYDDEPTRRPRRSTVHCLTPEARRQVLGMKSFSMVARSYGIEYEIQDIDSVLKELDAARTLSRKPLNGEPRRNSNAV</sequence>
<dbReference type="InterPro" id="IPR023088">
    <property type="entry name" value="PDEase"/>
</dbReference>
<feature type="binding site" evidence="4">
    <location>
        <begin position="140"/>
        <end position="144"/>
    </location>
    <ligand>
        <name>AMP</name>
        <dbReference type="ChEBI" id="CHEBI:456215"/>
    </ligand>
</feature>
<feature type="binding site" evidence="5">
    <location>
        <position position="286"/>
    </location>
    <ligand>
        <name>Zn(2+)</name>
        <dbReference type="ChEBI" id="CHEBI:29105"/>
        <label>1</label>
    </ligand>
</feature>
<dbReference type="GO" id="GO:0046872">
    <property type="term" value="F:metal ion binding"/>
    <property type="evidence" value="ECO:0007669"/>
    <property type="project" value="UniProtKB-KW"/>
</dbReference>
<comment type="similarity">
    <text evidence="6">Belongs to the cyclic nucleotide phosphodiesterase family.</text>
</comment>
<dbReference type="GO" id="GO:0004114">
    <property type="term" value="F:3',5'-cyclic-nucleotide phosphodiesterase activity"/>
    <property type="evidence" value="ECO:0007669"/>
    <property type="project" value="InterPro"/>
</dbReference>
<dbReference type="EC" id="3.1.4.-" evidence="6"/>
<evidence type="ECO:0000256" key="4">
    <source>
        <dbReference type="PIRSR" id="PIRSR623088-2"/>
    </source>
</evidence>
<dbReference type="InterPro" id="IPR003607">
    <property type="entry name" value="HD/PDEase_dom"/>
</dbReference>
<dbReference type="SUPFAM" id="SSF109604">
    <property type="entry name" value="HD-domain/PDEase-like"/>
    <property type="match status" value="1"/>
</dbReference>
<evidence type="ECO:0000256" key="2">
    <source>
        <dbReference type="ARBA" id="ARBA00022801"/>
    </source>
</evidence>
<feature type="binding site" evidence="4">
    <location>
        <position position="183"/>
    </location>
    <ligand>
        <name>AMP</name>
        <dbReference type="ChEBI" id="CHEBI:456215"/>
    </ligand>
</feature>
<gene>
    <name evidence="8" type="ORF">TSPGSL018_11679</name>
</gene>
<dbReference type="PROSITE" id="PS51845">
    <property type="entry name" value="PDEASE_I_2"/>
    <property type="match status" value="1"/>
</dbReference>
<feature type="binding site" evidence="5">
    <location>
        <position position="183"/>
    </location>
    <ligand>
        <name>Zn(2+)</name>
        <dbReference type="ChEBI" id="CHEBI:29105"/>
        <label>1</label>
    </ligand>
</feature>
<comment type="cofactor">
    <cofactor evidence="6">
        <name>a divalent metal cation</name>
        <dbReference type="ChEBI" id="CHEBI:60240"/>
    </cofactor>
    <text evidence="6">Binds 2 divalent metal cations per subunit. Site 1 may preferentially bind zinc ions, while site 2 has a preference for magnesium and/or manganese ions.</text>
</comment>
<feature type="binding site" evidence="5">
    <location>
        <position position="182"/>
    </location>
    <ligand>
        <name>Zn(2+)</name>
        <dbReference type="ChEBI" id="CHEBI:29105"/>
        <label>1</label>
    </ligand>
</feature>
<evidence type="ECO:0000256" key="6">
    <source>
        <dbReference type="RuleBase" id="RU363067"/>
    </source>
</evidence>
<name>A0A061S9Y3_9CHLO</name>
<dbReference type="InterPro" id="IPR002073">
    <property type="entry name" value="PDEase_catalytic_dom"/>
</dbReference>
<feature type="active site" description="Proton donor" evidence="3">
    <location>
        <position position="140"/>
    </location>
</feature>
<evidence type="ECO:0000256" key="1">
    <source>
        <dbReference type="ARBA" id="ARBA00022723"/>
    </source>
</evidence>
<dbReference type="PRINTS" id="PR00387">
    <property type="entry name" value="PDIESTERASE1"/>
</dbReference>
<protein>
    <recommendedName>
        <fullName evidence="6">Phosphodiesterase</fullName>
        <ecNumber evidence="6">3.1.4.-</ecNumber>
    </recommendedName>
</protein>